<evidence type="ECO:0000313" key="2">
    <source>
        <dbReference type="Proteomes" id="UP000266178"/>
    </source>
</evidence>
<name>A0A399F7S6_9DEIN</name>
<dbReference type="Gene3D" id="1.10.10.690">
    <property type="entry name" value="YidB-like"/>
    <property type="match status" value="1"/>
</dbReference>
<dbReference type="Pfam" id="PF20159">
    <property type="entry name" value="YidB"/>
    <property type="match status" value="1"/>
</dbReference>
<evidence type="ECO:0000313" key="1">
    <source>
        <dbReference type="EMBL" id="RIH92288.1"/>
    </source>
</evidence>
<dbReference type="InterPro" id="IPR045372">
    <property type="entry name" value="YidB"/>
</dbReference>
<dbReference type="AlphaFoldDB" id="A0A399F7S6"/>
<dbReference type="InterPro" id="IPR027405">
    <property type="entry name" value="YidB-like"/>
</dbReference>
<keyword evidence="2" id="KW-1185">Reference proteome</keyword>
<reference evidence="1 2" key="1">
    <citation type="submission" date="2018-08" db="EMBL/GenBank/DDBJ databases">
        <title>Meiothermus granaticius genome AF-68 sequencing project.</title>
        <authorList>
            <person name="Da Costa M.S."/>
            <person name="Albuquerque L."/>
            <person name="Raposo P."/>
            <person name="Froufe H.J.C."/>
            <person name="Barroso C.S."/>
            <person name="Egas C."/>
        </authorList>
    </citation>
    <scope>NUCLEOTIDE SEQUENCE [LARGE SCALE GENOMIC DNA]</scope>
    <source>
        <strain evidence="1 2">AF-68</strain>
    </source>
</reference>
<organism evidence="1 2">
    <name type="scientific">Meiothermus granaticius NBRC 107808</name>
    <dbReference type="NCBI Taxonomy" id="1227551"/>
    <lineage>
        <taxon>Bacteria</taxon>
        <taxon>Thermotogati</taxon>
        <taxon>Deinococcota</taxon>
        <taxon>Deinococci</taxon>
        <taxon>Thermales</taxon>
        <taxon>Thermaceae</taxon>
        <taxon>Meiothermus</taxon>
    </lineage>
</organism>
<comment type="caution">
    <text evidence="1">The sequence shown here is derived from an EMBL/GenBank/DDBJ whole genome shotgun (WGS) entry which is preliminary data.</text>
</comment>
<evidence type="ECO:0008006" key="3">
    <source>
        <dbReference type="Google" id="ProtNLM"/>
    </source>
</evidence>
<gene>
    <name evidence="1" type="ORF">Mgrana_01838</name>
</gene>
<sequence length="126" mass="12939">MGMLDDLLKGAAGAGLVAVATKLINDNGGLGGLMDKFQKGGLGAVFGSWVSTGQNQPVSPDQVQQIVGSDQIAQIAAKLGLPADQVVAHLSQLLPQVVDKLTPNGQVSQASQEVDPNVIHQMLSQS</sequence>
<dbReference type="SUPFAM" id="SSF140804">
    <property type="entry name" value="YidB-like"/>
    <property type="match status" value="1"/>
</dbReference>
<dbReference type="Proteomes" id="UP000266178">
    <property type="component" value="Unassembled WGS sequence"/>
</dbReference>
<dbReference type="RefSeq" id="WP_119357322.1">
    <property type="nucleotide sequence ID" value="NZ_BJXM01000005.1"/>
</dbReference>
<dbReference type="OrthoDB" id="4235777at2"/>
<proteinExistence type="predicted"/>
<protein>
    <recommendedName>
        <fullName evidence="3">DUF937 domain-containing protein</fullName>
    </recommendedName>
</protein>
<accession>A0A399F7S6</accession>
<dbReference type="EMBL" id="QWLB01000022">
    <property type="protein sequence ID" value="RIH92288.1"/>
    <property type="molecule type" value="Genomic_DNA"/>
</dbReference>